<evidence type="ECO:0000313" key="1">
    <source>
        <dbReference type="EMBL" id="TRM61939.1"/>
    </source>
</evidence>
<dbReference type="EMBL" id="VDMD01000014">
    <property type="protein sequence ID" value="TRM61939.1"/>
    <property type="molecule type" value="Genomic_DNA"/>
</dbReference>
<organism evidence="1 2">
    <name type="scientific">Schizophyllum amplum</name>
    <dbReference type="NCBI Taxonomy" id="97359"/>
    <lineage>
        <taxon>Eukaryota</taxon>
        <taxon>Fungi</taxon>
        <taxon>Dikarya</taxon>
        <taxon>Basidiomycota</taxon>
        <taxon>Agaricomycotina</taxon>
        <taxon>Agaricomycetes</taxon>
        <taxon>Agaricomycetidae</taxon>
        <taxon>Agaricales</taxon>
        <taxon>Schizophyllaceae</taxon>
        <taxon>Schizophyllum</taxon>
    </lineage>
</organism>
<evidence type="ECO:0000313" key="2">
    <source>
        <dbReference type="Proteomes" id="UP000320762"/>
    </source>
</evidence>
<proteinExistence type="predicted"/>
<dbReference type="SUPFAM" id="SSF81383">
    <property type="entry name" value="F-box domain"/>
    <property type="match status" value="1"/>
</dbReference>
<evidence type="ECO:0008006" key="3">
    <source>
        <dbReference type="Google" id="ProtNLM"/>
    </source>
</evidence>
<reference evidence="1 2" key="1">
    <citation type="journal article" date="2019" name="New Phytol.">
        <title>Comparative genomics reveals unique wood-decay strategies and fruiting body development in the Schizophyllaceae.</title>
        <authorList>
            <person name="Almasi E."/>
            <person name="Sahu N."/>
            <person name="Krizsan K."/>
            <person name="Balint B."/>
            <person name="Kovacs G.M."/>
            <person name="Kiss B."/>
            <person name="Cseklye J."/>
            <person name="Drula E."/>
            <person name="Henrissat B."/>
            <person name="Nagy I."/>
            <person name="Chovatia M."/>
            <person name="Adam C."/>
            <person name="LaButti K."/>
            <person name="Lipzen A."/>
            <person name="Riley R."/>
            <person name="Grigoriev I.V."/>
            <person name="Nagy L.G."/>
        </authorList>
    </citation>
    <scope>NUCLEOTIDE SEQUENCE [LARGE SCALE GENOMIC DNA]</scope>
    <source>
        <strain evidence="1 2">NL-1724</strain>
    </source>
</reference>
<protein>
    <recommendedName>
        <fullName evidence="3">F-box domain-containing protein</fullName>
    </recommendedName>
</protein>
<dbReference type="AlphaFoldDB" id="A0A550CAW4"/>
<sequence>MTRRSKSKMRARYTYNASHHPAPAYRNLLSTELWHSIFSYCLPATLFAVRDSCRMFRDIVDHRNGILLARAPLLLPCPPPDPRKYMRLEGPFTSRVMRDFFGITNSRAPGLYGSATYTRLLFLPGKCYMCKKITEGPPASIHSKLYLCSSSNNLENLMTVTCRSEVDVLHSHRDSLPAHVMKPDRFIVPWLPRIAYTRARRRAGVLIHDLKSARREYKMEVISPATRKERERRKKALFKRYSYRCRLSKVLFTFQCYIDDWSRKLARFEKGTTCAKSRRLDESALIKRRIPASIMHEPTTRSRRSVIRRPQGLQHIATLQLRSAALSKLRSSRRKCDHCGVVVSALRLDAHVAQYHPGQLPESRPDVETGELKYRCELCEENPLKWYTALSVQAHQYHKYVLLLVPASSFL</sequence>
<gene>
    <name evidence="1" type="ORF">BD626DRAFT_404630</name>
</gene>
<comment type="caution">
    <text evidence="1">The sequence shown here is derived from an EMBL/GenBank/DDBJ whole genome shotgun (WGS) entry which is preliminary data.</text>
</comment>
<keyword evidence="2" id="KW-1185">Reference proteome</keyword>
<accession>A0A550CAW4</accession>
<dbReference type="InterPro" id="IPR036047">
    <property type="entry name" value="F-box-like_dom_sf"/>
</dbReference>
<name>A0A550CAW4_9AGAR</name>
<dbReference type="OrthoDB" id="3099886at2759"/>
<dbReference type="Proteomes" id="UP000320762">
    <property type="component" value="Unassembled WGS sequence"/>
</dbReference>